<feature type="region of interest" description="Disordered" evidence="3">
    <location>
        <begin position="936"/>
        <end position="1021"/>
    </location>
</feature>
<feature type="compositionally biased region" description="Low complexity" evidence="3">
    <location>
        <begin position="541"/>
        <end position="553"/>
    </location>
</feature>
<dbReference type="InterPro" id="IPR036427">
    <property type="entry name" value="Bromodomain-like_sf"/>
</dbReference>
<feature type="region of interest" description="Disordered" evidence="3">
    <location>
        <begin position="714"/>
        <end position="743"/>
    </location>
</feature>
<evidence type="ECO:0000313" key="6">
    <source>
        <dbReference type="EMBL" id="OTA05064.1"/>
    </source>
</evidence>
<dbReference type="Gene3D" id="1.20.920.10">
    <property type="entry name" value="Bromodomain-like"/>
    <property type="match status" value="2"/>
</dbReference>
<feature type="compositionally biased region" description="Low complexity" evidence="3">
    <location>
        <begin position="182"/>
        <end position="194"/>
    </location>
</feature>
<dbReference type="InterPro" id="IPR050935">
    <property type="entry name" value="Bromo_chromatin_reader"/>
</dbReference>
<dbReference type="EMBL" id="LFMI01000567">
    <property type="protein sequence ID" value="OTA05064.1"/>
    <property type="molecule type" value="Genomic_DNA"/>
</dbReference>
<dbReference type="GO" id="GO:0006355">
    <property type="term" value="P:regulation of DNA-templated transcription"/>
    <property type="evidence" value="ECO:0007669"/>
    <property type="project" value="TreeGrafter"/>
</dbReference>
<feature type="domain" description="Bromo" evidence="4">
    <location>
        <begin position="608"/>
        <end position="680"/>
    </location>
</feature>
<name>A0A2H3A147_TRIPA</name>
<feature type="compositionally biased region" description="Acidic residues" evidence="3">
    <location>
        <begin position="721"/>
        <end position="734"/>
    </location>
</feature>
<dbReference type="Pfam" id="PF00439">
    <property type="entry name" value="Bromodomain"/>
    <property type="match status" value="2"/>
</dbReference>
<feature type="compositionally biased region" description="Low complexity" evidence="3">
    <location>
        <begin position="110"/>
        <end position="120"/>
    </location>
</feature>
<feature type="region of interest" description="Disordered" evidence="3">
    <location>
        <begin position="1"/>
        <end position="363"/>
    </location>
</feature>
<dbReference type="InterPro" id="IPR027353">
    <property type="entry name" value="NET_dom"/>
</dbReference>
<feature type="compositionally biased region" description="Basic and acidic residues" evidence="3">
    <location>
        <begin position="794"/>
        <end position="805"/>
    </location>
</feature>
<feature type="compositionally biased region" description="Low complexity" evidence="3">
    <location>
        <begin position="814"/>
        <end position="839"/>
    </location>
</feature>
<feature type="compositionally biased region" description="Basic and acidic residues" evidence="3">
    <location>
        <begin position="77"/>
        <end position="109"/>
    </location>
</feature>
<dbReference type="InterPro" id="IPR001487">
    <property type="entry name" value="Bromodomain"/>
</dbReference>
<sequence>MASPTADQPPVADKDKMAEVNGHAPAVSESAESAKPEAEKENKAPSEKADEALVNGKPSPAASADTPNGVSPMNGQGDKDKEQDKEQDKEKAQENDKEKAQEVEKKDTPAADAPVAADSESVQEKPQEKPAESAKDEEKKPAEEAAAEKKAEEKKAEAETTAQEKPDVEMTDAESADDAKASADTAATPTTAKESAPKESTEAKAEEKSEEKTEEAKPSPKDNQTDVDADADADTVMTDDKPAVKPEEEAAKPKPEEEAAKPKPKVEEAAATAPSSNEVDLGSPSMSKLAIDATSPAADTSIEVSMSDAPGSKVARERDEEMEDEPAAKRAKTETQEEDGAATATPLAGNENAATDAPASANDSGADRLASIAKWKDASVLEKKITPFQRREIRKIIGRVKKTKHGGHFRDSVPKLWPALGESYLARIDKPMDLAEIDRGLRDPHPIYATFGDMKKDLGLIYENTLTFNGAQHEVTDAAFYAVRNVWQESIAIPEEEPARPKSVAKPKPPREPRVLSGPEHAVRRQSSGPASSPPPPPPVADAKPAKPQAAEPSVDRRGSLADADRPKRTVRAPKPKDIDYTTKPSRKKLKPEMQFCDEVLAELMHPKNSTLNTWFLDAVDAEGLNIPDYYSIIKKPMDLGKVSRMVNSGEITNAKEFDKNVRLIFANCYQFNGPPDQGNPVSNLAKQLENLYVQQMKGKDAWLAKYAKANAPAASASNASDEDDDDESDDDEPAAPAVDNSKELQELKAKLEEESSKLNSMFASGTPQALIDCQRVIVDTVQQALYKVAQKQTEAKPKHQDKSAKKSSKPSKSKAAGSAPSRKSSTHAPPPKKSSSAKKPPPKRTLSAADKDQIASAINDLEYPHLDRAIDIIKRDTGQNVGALPLPFLVKVMLLTQLKSHQENNEGELELDIDQLSSDALNKLWDLCKKVLPGFGKDSNATTKSPEVNRAVPAKQAPKSASKPKKNKPMSAQEQEARIAQLTAIQQLYKPGQEPADDASHAPAHNRHDESSDDSDSEEE</sequence>
<organism evidence="6 7">
    <name type="scientific">Trichoderma parareesei</name>
    <name type="common">Filamentous fungus</name>
    <dbReference type="NCBI Taxonomy" id="858221"/>
    <lineage>
        <taxon>Eukaryota</taxon>
        <taxon>Fungi</taxon>
        <taxon>Dikarya</taxon>
        <taxon>Ascomycota</taxon>
        <taxon>Pezizomycotina</taxon>
        <taxon>Sordariomycetes</taxon>
        <taxon>Hypocreomycetidae</taxon>
        <taxon>Hypocreales</taxon>
        <taxon>Hypocreaceae</taxon>
        <taxon>Trichoderma</taxon>
    </lineage>
</organism>
<comment type="caution">
    <text evidence="6">The sequence shown here is derived from an EMBL/GenBank/DDBJ whole genome shotgun (WGS) entry which is preliminary data.</text>
</comment>
<dbReference type="PRINTS" id="PR00503">
    <property type="entry name" value="BROMODOMAIN"/>
</dbReference>
<proteinExistence type="predicted"/>
<protein>
    <submittedName>
        <fullName evidence="6">Transcriptional regulator</fullName>
    </submittedName>
</protein>
<feature type="compositionally biased region" description="Basic and acidic residues" evidence="3">
    <location>
        <begin position="32"/>
        <end position="51"/>
    </location>
</feature>
<feature type="compositionally biased region" description="Acidic residues" evidence="3">
    <location>
        <begin position="1012"/>
        <end position="1021"/>
    </location>
</feature>
<dbReference type="SMART" id="SM00297">
    <property type="entry name" value="BROMO"/>
    <property type="match status" value="1"/>
</dbReference>
<dbReference type="PANTHER" id="PTHR22880:SF225">
    <property type="entry name" value="BROMODOMAIN-CONTAINING PROTEIN BET-1-RELATED"/>
    <property type="match status" value="1"/>
</dbReference>
<feature type="region of interest" description="Disordered" evidence="3">
    <location>
        <begin position="497"/>
        <end position="586"/>
    </location>
</feature>
<feature type="compositionally biased region" description="Basic and acidic residues" evidence="3">
    <location>
        <begin position="238"/>
        <end position="268"/>
    </location>
</feature>
<dbReference type="PANTHER" id="PTHR22880">
    <property type="entry name" value="FALZ-RELATED BROMODOMAIN-CONTAINING PROTEINS"/>
    <property type="match status" value="1"/>
</dbReference>
<gene>
    <name evidence="6" type="ORF">A9Z42_0056860</name>
</gene>
<dbReference type="GO" id="GO:0005634">
    <property type="term" value="C:nucleus"/>
    <property type="evidence" value="ECO:0007669"/>
    <property type="project" value="TreeGrafter"/>
</dbReference>
<evidence type="ECO:0000313" key="7">
    <source>
        <dbReference type="Proteomes" id="UP000219286"/>
    </source>
</evidence>
<evidence type="ECO:0000256" key="2">
    <source>
        <dbReference type="PROSITE-ProRule" id="PRU00035"/>
    </source>
</evidence>
<dbReference type="Gene3D" id="1.20.1270.220">
    <property type="match status" value="1"/>
</dbReference>
<dbReference type="PROSITE" id="PS51525">
    <property type="entry name" value="NET"/>
    <property type="match status" value="1"/>
</dbReference>
<dbReference type="Proteomes" id="UP000219286">
    <property type="component" value="Unassembled WGS sequence"/>
</dbReference>
<dbReference type="PROSITE" id="PS50014">
    <property type="entry name" value="BROMODOMAIN_2"/>
    <property type="match status" value="2"/>
</dbReference>
<feature type="compositionally biased region" description="Basic and acidic residues" evidence="3">
    <location>
        <begin position="195"/>
        <end position="224"/>
    </location>
</feature>
<feature type="domain" description="Bromo" evidence="4">
    <location>
        <begin position="401"/>
        <end position="476"/>
    </location>
</feature>
<feature type="compositionally biased region" description="Basic and acidic residues" evidence="3">
    <location>
        <begin position="554"/>
        <end position="568"/>
    </location>
</feature>
<feature type="compositionally biased region" description="Basic and acidic residues" evidence="3">
    <location>
        <begin position="122"/>
        <end position="168"/>
    </location>
</feature>
<keyword evidence="1 2" id="KW-0103">Bromodomain</keyword>
<accession>A0A2H3A147</accession>
<keyword evidence="7" id="KW-1185">Reference proteome</keyword>
<reference evidence="6 7" key="1">
    <citation type="journal article" date="2015" name="Genome Announc.">
        <title>Genome sequence and annotation of Trichoderma parareesei, the ancestor of the cellulase producer Trichoderma reesei.</title>
        <authorList>
            <person name="Yang D."/>
            <person name="Pomraning K."/>
            <person name="Kopchinskiy A."/>
            <person name="Karimi Aghcheh R."/>
            <person name="Atanasova L."/>
            <person name="Chenthamara K."/>
            <person name="Baker S.E."/>
            <person name="Zhang R."/>
            <person name="Shen Q."/>
            <person name="Freitag M."/>
            <person name="Kubicek C.P."/>
            <person name="Druzhinina I.S."/>
        </authorList>
    </citation>
    <scope>NUCLEOTIDE SEQUENCE [LARGE SCALE GENOMIC DNA]</scope>
    <source>
        <strain evidence="6 7">CBS 125925</strain>
    </source>
</reference>
<feature type="compositionally biased region" description="Basic and acidic residues" evidence="3">
    <location>
        <begin position="326"/>
        <end position="335"/>
    </location>
</feature>
<dbReference type="Pfam" id="PF17035">
    <property type="entry name" value="BET"/>
    <property type="match status" value="1"/>
</dbReference>
<dbReference type="SUPFAM" id="SSF47370">
    <property type="entry name" value="Bromodomain"/>
    <property type="match status" value="2"/>
</dbReference>
<feature type="domain" description="NET" evidence="5">
    <location>
        <begin position="837"/>
        <end position="940"/>
    </location>
</feature>
<evidence type="ECO:0000259" key="5">
    <source>
        <dbReference type="PROSITE" id="PS51525"/>
    </source>
</evidence>
<feature type="region of interest" description="Disordered" evidence="3">
    <location>
        <begin position="792"/>
        <end position="851"/>
    </location>
</feature>
<evidence type="ECO:0000259" key="4">
    <source>
        <dbReference type="PROSITE" id="PS50014"/>
    </source>
</evidence>
<evidence type="ECO:0000256" key="1">
    <source>
        <dbReference type="ARBA" id="ARBA00023117"/>
    </source>
</evidence>
<dbReference type="InterPro" id="IPR038336">
    <property type="entry name" value="NET_sf"/>
</dbReference>
<dbReference type="GO" id="GO:0000785">
    <property type="term" value="C:chromatin"/>
    <property type="evidence" value="ECO:0007669"/>
    <property type="project" value="TreeGrafter"/>
</dbReference>
<evidence type="ECO:0000256" key="3">
    <source>
        <dbReference type="SAM" id="MobiDB-lite"/>
    </source>
</evidence>
<dbReference type="OrthoDB" id="784962at2759"/>
<dbReference type="AlphaFoldDB" id="A0A2H3A147"/>
<dbReference type="GO" id="GO:0006338">
    <property type="term" value="P:chromatin remodeling"/>
    <property type="evidence" value="ECO:0007669"/>
    <property type="project" value="TreeGrafter"/>
</dbReference>